<dbReference type="EnsemblPlants" id="OPUNC11G18190.1">
    <property type="protein sequence ID" value="OPUNC11G18190.1"/>
    <property type="gene ID" value="OPUNC11G18190"/>
</dbReference>
<dbReference type="AlphaFoldDB" id="A0A0E0MHT4"/>
<evidence type="ECO:0000256" key="1">
    <source>
        <dbReference type="ARBA" id="ARBA00004496"/>
    </source>
</evidence>
<dbReference type="InterPro" id="IPR036249">
    <property type="entry name" value="Thioredoxin-like_sf"/>
</dbReference>
<keyword evidence="4" id="KW-0676">Redox-active center</keyword>
<feature type="domain" description="Glutaredoxin" evidence="5">
    <location>
        <begin position="130"/>
        <end position="198"/>
    </location>
</feature>
<feature type="domain" description="Glutaredoxin" evidence="5">
    <location>
        <begin position="13"/>
        <end position="81"/>
    </location>
</feature>
<evidence type="ECO:0000256" key="3">
    <source>
        <dbReference type="ARBA" id="ARBA00022490"/>
    </source>
</evidence>
<evidence type="ECO:0000259" key="5">
    <source>
        <dbReference type="Pfam" id="PF00462"/>
    </source>
</evidence>
<evidence type="ECO:0000256" key="2">
    <source>
        <dbReference type="ARBA" id="ARBA00007568"/>
    </source>
</evidence>
<dbReference type="PRINTS" id="PR00160">
    <property type="entry name" value="GLUTAREDOXIN"/>
</dbReference>
<keyword evidence="3" id="KW-0963">Cytoplasm</keyword>
<dbReference type="eggNOG" id="KOG1752">
    <property type="taxonomic scope" value="Eukaryota"/>
</dbReference>
<proteinExistence type="inferred from homology"/>
<keyword evidence="7" id="KW-1185">Reference proteome</keyword>
<dbReference type="GO" id="GO:0005737">
    <property type="term" value="C:cytoplasm"/>
    <property type="evidence" value="ECO:0007669"/>
    <property type="project" value="UniProtKB-SubCell"/>
</dbReference>
<dbReference type="SUPFAM" id="SSF52833">
    <property type="entry name" value="Thioredoxin-like"/>
    <property type="match status" value="2"/>
</dbReference>
<dbReference type="Pfam" id="PF00462">
    <property type="entry name" value="Glutaredoxin"/>
    <property type="match status" value="2"/>
</dbReference>
<dbReference type="InterPro" id="IPR011905">
    <property type="entry name" value="GlrX-like_pln_2"/>
</dbReference>
<comment type="subcellular location">
    <subcellularLocation>
        <location evidence="1">Cytoplasm</location>
    </subcellularLocation>
</comment>
<dbReference type="Gramene" id="OPUNC11G18190.1">
    <property type="protein sequence ID" value="OPUNC11G18190.1"/>
    <property type="gene ID" value="OPUNC11G18190"/>
</dbReference>
<evidence type="ECO:0000256" key="4">
    <source>
        <dbReference type="ARBA" id="ARBA00023284"/>
    </source>
</evidence>
<dbReference type="Proteomes" id="UP000026962">
    <property type="component" value="Chromosome 11"/>
</dbReference>
<dbReference type="InterPro" id="IPR002109">
    <property type="entry name" value="Glutaredoxin"/>
</dbReference>
<dbReference type="PROSITE" id="PS51354">
    <property type="entry name" value="GLUTAREDOXIN_2"/>
    <property type="match status" value="2"/>
</dbReference>
<dbReference type="Gene3D" id="3.40.30.10">
    <property type="entry name" value="Glutaredoxin"/>
    <property type="match status" value="2"/>
</dbReference>
<comment type="similarity">
    <text evidence="2">Belongs to the glutaredoxin family. CC-type subfamily.</text>
</comment>
<name>A0A0E0MHT4_ORYPU</name>
<dbReference type="InterPro" id="IPR014025">
    <property type="entry name" value="Glutaredoxin_subgr"/>
</dbReference>
<accession>A0A0E0MHT4</accession>
<dbReference type="STRING" id="4537.A0A0E0MHT4"/>
<dbReference type="NCBIfam" id="TIGR02189">
    <property type="entry name" value="GlrX-like_plant"/>
    <property type="match status" value="2"/>
</dbReference>
<dbReference type="HOGENOM" id="CLU_069009_0_0_1"/>
<organism evidence="6">
    <name type="scientific">Oryza punctata</name>
    <name type="common">Red rice</name>
    <dbReference type="NCBI Taxonomy" id="4537"/>
    <lineage>
        <taxon>Eukaryota</taxon>
        <taxon>Viridiplantae</taxon>
        <taxon>Streptophyta</taxon>
        <taxon>Embryophyta</taxon>
        <taxon>Tracheophyta</taxon>
        <taxon>Spermatophyta</taxon>
        <taxon>Magnoliopsida</taxon>
        <taxon>Liliopsida</taxon>
        <taxon>Poales</taxon>
        <taxon>Poaceae</taxon>
        <taxon>BOP clade</taxon>
        <taxon>Oryzoideae</taxon>
        <taxon>Oryzeae</taxon>
        <taxon>Oryzinae</taxon>
        <taxon>Oryza</taxon>
    </lineage>
</organism>
<dbReference type="CDD" id="cd03419">
    <property type="entry name" value="GRX_GRXh_1_2_like"/>
    <property type="match status" value="2"/>
</dbReference>
<dbReference type="OMA" id="SAANRWI"/>
<sequence length="225" mass="23600">MERVTKLASERAVVVFTSSNCGMCHAVTSLLIGELGVNAAVHELDKDPRGRDMERELARRLGGGGGGGRAVPAVFVGGNLVGGTNRVMSLHLAGELVPMLKNAGALWLYFRAQAESMAERVARLASERAVVVFTKSGCCMCTTVTTLLGELAVSAAVHELDKEPLGKEMERELARRLYGSGGRGGPAVPAVFIGGNLVGGTSKVMAMHLKGELVPMLKSAGALWL</sequence>
<evidence type="ECO:0000313" key="7">
    <source>
        <dbReference type="Proteomes" id="UP000026962"/>
    </source>
</evidence>
<dbReference type="PANTHER" id="PTHR10168">
    <property type="entry name" value="GLUTAREDOXIN"/>
    <property type="match status" value="1"/>
</dbReference>
<reference evidence="6" key="1">
    <citation type="submission" date="2015-04" db="UniProtKB">
        <authorList>
            <consortium name="EnsemblPlants"/>
        </authorList>
    </citation>
    <scope>IDENTIFICATION</scope>
</reference>
<protein>
    <recommendedName>
        <fullName evidence="5">Glutaredoxin domain-containing protein</fullName>
    </recommendedName>
</protein>
<reference evidence="6" key="2">
    <citation type="submission" date="2018-05" db="EMBL/GenBank/DDBJ databases">
        <title>OpunRS2 (Oryza punctata Reference Sequence Version 2).</title>
        <authorList>
            <person name="Zhang J."/>
            <person name="Kudrna D."/>
            <person name="Lee S."/>
            <person name="Talag J."/>
            <person name="Welchert J."/>
            <person name="Wing R.A."/>
        </authorList>
    </citation>
    <scope>NUCLEOTIDE SEQUENCE [LARGE SCALE GENOMIC DNA]</scope>
</reference>
<evidence type="ECO:0000313" key="6">
    <source>
        <dbReference type="EnsemblPlants" id="OPUNC11G18190.1"/>
    </source>
</evidence>